<dbReference type="OrthoDB" id="5986884at2759"/>
<name>A0A6P8I585_ACTTE</name>
<keyword evidence="7" id="KW-0472">Membrane</keyword>
<keyword evidence="7" id="KW-1133">Transmembrane helix</keyword>
<dbReference type="GO" id="GO:0048406">
    <property type="term" value="F:nerve growth factor binding"/>
    <property type="evidence" value="ECO:0007669"/>
    <property type="project" value="TreeGrafter"/>
</dbReference>
<dbReference type="RefSeq" id="XP_031560102.1">
    <property type="nucleotide sequence ID" value="XM_031704242.1"/>
</dbReference>
<evidence type="ECO:0000256" key="5">
    <source>
        <dbReference type="ARBA" id="ARBA00023180"/>
    </source>
</evidence>
<keyword evidence="7" id="KW-0812">Transmembrane</keyword>
<feature type="repeat" description="TNFR-Cys" evidence="6">
    <location>
        <begin position="79"/>
        <end position="118"/>
    </location>
</feature>
<feature type="disulfide bond" evidence="6">
    <location>
        <begin position="100"/>
        <end position="118"/>
    </location>
</feature>
<dbReference type="InterPro" id="IPR011029">
    <property type="entry name" value="DEATH-like_dom_sf"/>
</dbReference>
<dbReference type="InterPro" id="IPR001368">
    <property type="entry name" value="TNFR/NGFR_Cys_rich_reg"/>
</dbReference>
<sequence>MVHKFSIMLCFLLIIQDCKCKSIEIVVDKCGIESIKVKRRDGDIIGCMPCEPCPAGQRPYFPCGSIIFIKDMFKSRCSPCPNGTYSDSYSRSSCTRCKRCERGLVVSRKCSPTTDTQCIPRMSHCKKGFYFSEIVLECLPCSSCCDDGKDIKIDECATQGSQSKKLCSVHSFHRCLKNVDNENATQSVEKRLPYDFPTTKLFATKTGSNIFGISNRTHARNENKQSRKHGWKELDIYLFLVISLCTLMIFITLGFIIKRTRKNSGAQCFQIPPMRLSKRIDIPDRCKSDQSDELEDWSKNDVNIGKYSFTCGVVIKYDPDCKQDRYKNLIVEPLSDKHLNGNFKSIKQGQLFLSPIYRFYSKGEKFEELVKISLPHSALWNSEHKNWDIDVLCMDERKGIKEAKWERITDGLEVNWKDVSFHTDTLLTYAVVGKPLKGAKKRMQFVLFTTSEMISDLFEVCIHLLDDDETSFQNVLKENSLKGFSMLGSFYAAFVDCHSSVDINLNVEGLLDGWELDRLSPKAISSSVCKESYFSIPSFQAAFRRVKRRAEKFSCKFKINVAESEIIIPAFTFVPVEDLCVVVDVHEQDQDTSFLKEKKTLFKDLHYDTKYVAGRMLDVSVKGQGTWRQLGRHFGLTDDVIEQFSVEYRTLEGSPSRALFEYLSSTHPSITVGEFAKCLESLGREDVMVLLYKHLKTKKPLNTEI</sequence>
<keyword evidence="4 6" id="KW-1015">Disulfide bond</keyword>
<protein>
    <submittedName>
        <fullName evidence="12">Uncharacterized protein LOC116296246 isoform X1</fullName>
    </submittedName>
</protein>
<evidence type="ECO:0000313" key="11">
    <source>
        <dbReference type="Proteomes" id="UP000515163"/>
    </source>
</evidence>
<keyword evidence="3" id="KW-0677">Repeat</keyword>
<dbReference type="Gene3D" id="2.60.220.30">
    <property type="match status" value="1"/>
</dbReference>
<evidence type="ECO:0000256" key="2">
    <source>
        <dbReference type="ARBA" id="ARBA00022729"/>
    </source>
</evidence>
<dbReference type="InterPro" id="IPR052302">
    <property type="entry name" value="Neurotrophin_rcpt-DD"/>
</dbReference>
<evidence type="ECO:0000256" key="8">
    <source>
        <dbReference type="SAM" id="SignalP"/>
    </source>
</evidence>
<dbReference type="PANTHER" id="PTHR46605">
    <property type="entry name" value="TUMOR NECROSIS FACTOR RECEPTOR"/>
    <property type="match status" value="1"/>
</dbReference>
<dbReference type="KEGG" id="aten:116296246"/>
<evidence type="ECO:0000256" key="6">
    <source>
        <dbReference type="PROSITE-ProRule" id="PRU00206"/>
    </source>
</evidence>
<dbReference type="GO" id="GO:0015026">
    <property type="term" value="F:coreceptor activity"/>
    <property type="evidence" value="ECO:0007669"/>
    <property type="project" value="TreeGrafter"/>
</dbReference>
<organism evidence="11 12">
    <name type="scientific">Actinia tenebrosa</name>
    <name type="common">Australian red waratah sea anemone</name>
    <dbReference type="NCBI Taxonomy" id="6105"/>
    <lineage>
        <taxon>Eukaryota</taxon>
        <taxon>Metazoa</taxon>
        <taxon>Cnidaria</taxon>
        <taxon>Anthozoa</taxon>
        <taxon>Hexacorallia</taxon>
        <taxon>Actiniaria</taxon>
        <taxon>Actiniidae</taxon>
        <taxon>Actinia</taxon>
    </lineage>
</organism>
<dbReference type="PANTHER" id="PTHR46605:SF2">
    <property type="entry name" value="TNFR-CYS DOMAIN-CONTAINING PROTEIN"/>
    <property type="match status" value="1"/>
</dbReference>
<accession>A0A6P8I585</accession>
<keyword evidence="11" id="KW-1185">Reference proteome</keyword>
<dbReference type="GO" id="GO:0005035">
    <property type="term" value="F:death receptor activity"/>
    <property type="evidence" value="ECO:0007669"/>
    <property type="project" value="TreeGrafter"/>
</dbReference>
<evidence type="ECO:0000259" key="9">
    <source>
        <dbReference type="PROSITE" id="PS50017"/>
    </source>
</evidence>
<feature type="signal peptide" evidence="8">
    <location>
        <begin position="1"/>
        <end position="20"/>
    </location>
</feature>
<feature type="domain" description="Death" evidence="9">
    <location>
        <begin position="627"/>
        <end position="695"/>
    </location>
</feature>
<dbReference type="SUPFAM" id="SSF47986">
    <property type="entry name" value="DEATH domain"/>
    <property type="match status" value="1"/>
</dbReference>
<dbReference type="Gene3D" id="2.10.50.10">
    <property type="entry name" value="Tumor Necrosis Factor Receptor, subunit A, domain 2"/>
    <property type="match status" value="2"/>
</dbReference>
<dbReference type="InterPro" id="IPR000488">
    <property type="entry name" value="Death_dom"/>
</dbReference>
<dbReference type="PROSITE" id="PS50017">
    <property type="entry name" value="DEATH_DOMAIN"/>
    <property type="match status" value="1"/>
</dbReference>
<dbReference type="Proteomes" id="UP000515163">
    <property type="component" value="Unplaced"/>
</dbReference>
<reference evidence="12" key="1">
    <citation type="submission" date="2025-08" db="UniProtKB">
        <authorList>
            <consortium name="RefSeq"/>
        </authorList>
    </citation>
    <scope>IDENTIFICATION</scope>
</reference>
<comment type="caution">
    <text evidence="6">Lacks conserved residue(s) required for the propagation of feature annotation.</text>
</comment>
<evidence type="ECO:0000256" key="7">
    <source>
        <dbReference type="SAM" id="Phobius"/>
    </source>
</evidence>
<feature type="disulfide bond" evidence="6">
    <location>
        <begin position="97"/>
        <end position="110"/>
    </location>
</feature>
<dbReference type="GO" id="GO:0009986">
    <property type="term" value="C:cell surface"/>
    <property type="evidence" value="ECO:0007669"/>
    <property type="project" value="TreeGrafter"/>
</dbReference>
<keyword evidence="5" id="KW-0325">Glycoprotein</keyword>
<keyword evidence="2 8" id="KW-0732">Signal</keyword>
<gene>
    <name evidence="12" type="primary">LOC116296246</name>
</gene>
<feature type="chain" id="PRO_5027729490" evidence="8">
    <location>
        <begin position="21"/>
        <end position="705"/>
    </location>
</feature>
<dbReference type="PROSITE" id="PS00652">
    <property type="entry name" value="TNFR_NGFR_1"/>
    <property type="match status" value="1"/>
</dbReference>
<dbReference type="AlphaFoldDB" id="A0A6P8I585"/>
<dbReference type="Gene3D" id="1.10.533.10">
    <property type="entry name" value="Death Domain, Fas"/>
    <property type="match status" value="1"/>
</dbReference>
<feature type="domain" description="TNFR-Cys" evidence="10">
    <location>
        <begin position="79"/>
        <end position="118"/>
    </location>
</feature>
<feature type="transmembrane region" description="Helical" evidence="7">
    <location>
        <begin position="236"/>
        <end position="257"/>
    </location>
</feature>
<dbReference type="PROSITE" id="PS50050">
    <property type="entry name" value="TNFR_NGFR_2"/>
    <property type="match status" value="1"/>
</dbReference>
<evidence type="ECO:0000259" key="10">
    <source>
        <dbReference type="PROSITE" id="PS50050"/>
    </source>
</evidence>
<dbReference type="GeneID" id="116296246"/>
<proteinExistence type="predicted"/>
<dbReference type="GO" id="GO:0006915">
    <property type="term" value="P:apoptotic process"/>
    <property type="evidence" value="ECO:0007669"/>
    <property type="project" value="UniProtKB-KW"/>
</dbReference>
<evidence type="ECO:0000256" key="1">
    <source>
        <dbReference type="ARBA" id="ARBA00022703"/>
    </source>
</evidence>
<dbReference type="Pfam" id="PF00531">
    <property type="entry name" value="Death"/>
    <property type="match status" value="1"/>
</dbReference>
<keyword evidence="1" id="KW-0053">Apoptosis</keyword>
<dbReference type="Pfam" id="PF00020">
    <property type="entry name" value="TNFR_c6"/>
    <property type="match status" value="1"/>
</dbReference>
<dbReference type="GO" id="GO:0007266">
    <property type="term" value="P:Rho protein signal transduction"/>
    <property type="evidence" value="ECO:0007669"/>
    <property type="project" value="TreeGrafter"/>
</dbReference>
<dbReference type="GO" id="GO:0005886">
    <property type="term" value="C:plasma membrane"/>
    <property type="evidence" value="ECO:0007669"/>
    <property type="project" value="TreeGrafter"/>
</dbReference>
<evidence type="ECO:0000256" key="3">
    <source>
        <dbReference type="ARBA" id="ARBA00022737"/>
    </source>
</evidence>
<evidence type="ECO:0000313" key="12">
    <source>
        <dbReference type="RefSeq" id="XP_031560102.1"/>
    </source>
</evidence>
<dbReference type="SMART" id="SM00208">
    <property type="entry name" value="TNFR"/>
    <property type="match status" value="1"/>
</dbReference>
<evidence type="ECO:0000256" key="4">
    <source>
        <dbReference type="ARBA" id="ARBA00023157"/>
    </source>
</evidence>